<dbReference type="RefSeq" id="WP_160562399.1">
    <property type="nucleotide sequence ID" value="NZ_QZDT01000105.1"/>
</dbReference>
<proteinExistence type="inferred from homology"/>
<dbReference type="EMBL" id="QZDT01000105">
    <property type="protein sequence ID" value="NBJ95519.1"/>
    <property type="molecule type" value="Genomic_DNA"/>
</dbReference>
<dbReference type="PANTHER" id="PTHR44942:SF4">
    <property type="entry name" value="METHYLTRANSFERASE TYPE 11 DOMAIN-CONTAINING PROTEIN"/>
    <property type="match status" value="1"/>
</dbReference>
<dbReference type="InterPro" id="IPR051052">
    <property type="entry name" value="Diverse_substrate_MTase"/>
</dbReference>
<evidence type="ECO:0000256" key="1">
    <source>
        <dbReference type="ARBA" id="ARBA00008361"/>
    </source>
</evidence>
<accession>A0A9X5BKQ9</accession>
<gene>
    <name evidence="5" type="ORF">D5281_24130</name>
</gene>
<feature type="domain" description="Methyltransferase type 11" evidence="4">
    <location>
        <begin position="48"/>
        <end position="140"/>
    </location>
</feature>
<dbReference type="GO" id="GO:0032259">
    <property type="term" value="P:methylation"/>
    <property type="evidence" value="ECO:0007669"/>
    <property type="project" value="UniProtKB-KW"/>
</dbReference>
<dbReference type="Pfam" id="PF08241">
    <property type="entry name" value="Methyltransf_11"/>
    <property type="match status" value="1"/>
</dbReference>
<dbReference type="GO" id="GO:0008168">
    <property type="term" value="F:methyltransferase activity"/>
    <property type="evidence" value="ECO:0007669"/>
    <property type="project" value="UniProtKB-KW"/>
</dbReference>
<evidence type="ECO:0000259" key="4">
    <source>
        <dbReference type="Pfam" id="PF08241"/>
    </source>
</evidence>
<dbReference type="CDD" id="cd02440">
    <property type="entry name" value="AdoMet_MTases"/>
    <property type="match status" value="1"/>
</dbReference>
<evidence type="ECO:0000313" key="6">
    <source>
        <dbReference type="Proteomes" id="UP001154420"/>
    </source>
</evidence>
<reference evidence="5" key="1">
    <citation type="submission" date="2018-09" db="EMBL/GenBank/DDBJ databases">
        <title>Murine metabolic-syndrome-specific gut microbial biobank.</title>
        <authorList>
            <person name="Liu C."/>
        </authorList>
    </citation>
    <scope>NUCLEOTIDE SEQUENCE</scope>
    <source>
        <strain evidence="5">D42-62</strain>
    </source>
</reference>
<dbReference type="PANTHER" id="PTHR44942">
    <property type="entry name" value="METHYLTRANSF_11 DOMAIN-CONTAINING PROTEIN"/>
    <property type="match status" value="1"/>
</dbReference>
<dbReference type="AlphaFoldDB" id="A0A9X5BKQ9"/>
<sequence>MNKKTEQSRIAYNKIASEYDASREGQYTRFHIMELSNTIDLHEGNVVLDVACGNGTLLRELSKKAKIQANGIDISENMICSAKMRYPNMSFEVKPCYPLEWSNESIDIITVCCAFHHFDNPQGFVNECKRVLKKNGTVYIADPNFGAVVRFIANKFWFPFSKSGDVRIYRKKELKEIFYNCGFKTVQVYRKGEGVFLKAEK</sequence>
<evidence type="ECO:0000256" key="2">
    <source>
        <dbReference type="ARBA" id="ARBA00022603"/>
    </source>
</evidence>
<dbReference type="InterPro" id="IPR029063">
    <property type="entry name" value="SAM-dependent_MTases_sf"/>
</dbReference>
<evidence type="ECO:0000256" key="3">
    <source>
        <dbReference type="ARBA" id="ARBA00022679"/>
    </source>
</evidence>
<dbReference type="SUPFAM" id="SSF53335">
    <property type="entry name" value="S-adenosyl-L-methionine-dependent methyltransferases"/>
    <property type="match status" value="1"/>
</dbReference>
<keyword evidence="2 5" id="KW-0489">Methyltransferase</keyword>
<keyword evidence="6" id="KW-1185">Reference proteome</keyword>
<dbReference type="Gene3D" id="3.40.50.150">
    <property type="entry name" value="Vaccinia Virus protein VP39"/>
    <property type="match status" value="1"/>
</dbReference>
<dbReference type="OrthoDB" id="9791837at2"/>
<dbReference type="InterPro" id="IPR013216">
    <property type="entry name" value="Methyltransf_11"/>
</dbReference>
<name>A0A9X5BKQ9_9FIRM</name>
<protein>
    <submittedName>
        <fullName evidence="5">Class I SAM-dependent methyltransferase</fullName>
    </submittedName>
</protein>
<keyword evidence="3" id="KW-0808">Transferase</keyword>
<comment type="caution">
    <text evidence="5">The sequence shown here is derived from an EMBL/GenBank/DDBJ whole genome shotgun (WGS) entry which is preliminary data.</text>
</comment>
<dbReference type="Proteomes" id="UP001154420">
    <property type="component" value="Unassembled WGS sequence"/>
</dbReference>
<comment type="similarity">
    <text evidence="1">Belongs to the methyltransferase superfamily.</text>
</comment>
<evidence type="ECO:0000313" key="5">
    <source>
        <dbReference type="EMBL" id="NBJ95519.1"/>
    </source>
</evidence>
<organism evidence="5 6">
    <name type="scientific">Parablautia muri</name>
    <dbReference type="NCBI Taxonomy" id="2320879"/>
    <lineage>
        <taxon>Bacteria</taxon>
        <taxon>Bacillati</taxon>
        <taxon>Bacillota</taxon>
        <taxon>Clostridia</taxon>
        <taxon>Lachnospirales</taxon>
        <taxon>Lachnospiraceae</taxon>
        <taxon>Parablautia</taxon>
    </lineage>
</organism>